<dbReference type="EMBL" id="VOOS01000002">
    <property type="protein sequence ID" value="TXB66166.1"/>
    <property type="molecule type" value="Genomic_DNA"/>
</dbReference>
<protein>
    <submittedName>
        <fullName evidence="1">Uncharacterized protein</fullName>
    </submittedName>
</protein>
<reference evidence="1 2" key="1">
    <citation type="submission" date="2019-08" db="EMBL/GenBank/DDBJ databases">
        <title>Genome of Vicingus serpentipes NCIMB 15042.</title>
        <authorList>
            <person name="Bowman J.P."/>
        </authorList>
    </citation>
    <scope>NUCLEOTIDE SEQUENCE [LARGE SCALE GENOMIC DNA]</scope>
    <source>
        <strain evidence="1 2">NCIMB 15042</strain>
    </source>
</reference>
<sequence length="285" mass="34535">MKTVKSIVKYTAKPEDLYFKNENNEIEFLYKVKLLYSLMKILGVRRLFSKDDIRLFLIRLYEVCGTNEILEDHFYDNHIVFRFINDGISDYFEINDLIKCLGIEVSLQFANRKNELYFEEYLSYINQLEDANLAYKKMHSDNDFKKNSILFADSIINEIASVEFDKLHIRVKDKLLIFEEMIKAYPKKKYTIKYKFKHSKRKDIMSGLRSSGVKSNEDIELLLELICLWENGYVEYNREKDKYFVNSICDFDYSKYRRFLKIKNGEVNLYRIFNKYQFEQYIWPY</sequence>
<comment type="caution">
    <text evidence="1">The sequence shown here is derived from an EMBL/GenBank/DDBJ whole genome shotgun (WGS) entry which is preliminary data.</text>
</comment>
<evidence type="ECO:0000313" key="1">
    <source>
        <dbReference type="EMBL" id="TXB66166.1"/>
    </source>
</evidence>
<dbReference type="Proteomes" id="UP000321721">
    <property type="component" value="Unassembled WGS sequence"/>
</dbReference>
<keyword evidence="2" id="KW-1185">Reference proteome</keyword>
<dbReference type="RefSeq" id="WP_147099678.1">
    <property type="nucleotide sequence ID" value="NZ_VOOS01000002.1"/>
</dbReference>
<gene>
    <name evidence="1" type="ORF">FRY74_06225</name>
</gene>
<proteinExistence type="predicted"/>
<name>A0A5C6RUJ1_9FLAO</name>
<organism evidence="1 2">
    <name type="scientific">Vicingus serpentipes</name>
    <dbReference type="NCBI Taxonomy" id="1926625"/>
    <lineage>
        <taxon>Bacteria</taxon>
        <taxon>Pseudomonadati</taxon>
        <taxon>Bacteroidota</taxon>
        <taxon>Flavobacteriia</taxon>
        <taxon>Flavobacteriales</taxon>
        <taxon>Vicingaceae</taxon>
        <taxon>Vicingus</taxon>
    </lineage>
</organism>
<accession>A0A5C6RUJ1</accession>
<evidence type="ECO:0000313" key="2">
    <source>
        <dbReference type="Proteomes" id="UP000321721"/>
    </source>
</evidence>
<dbReference type="AlphaFoldDB" id="A0A5C6RUJ1"/>